<dbReference type="Proteomes" id="UP000266272">
    <property type="component" value="Unassembled WGS sequence"/>
</dbReference>
<dbReference type="STRING" id="490622.A0A395N7Z1"/>
<evidence type="ECO:0000313" key="1">
    <source>
        <dbReference type="EMBL" id="RFU71793.1"/>
    </source>
</evidence>
<protein>
    <submittedName>
        <fullName evidence="1">Uncharacterized protein</fullName>
    </submittedName>
</protein>
<reference evidence="1 2" key="1">
    <citation type="journal article" date="2018" name="PLoS Pathog.">
        <title>Evolution of structural diversity of trichothecenes, a family of toxins produced by plant pathogenic and entomopathogenic fungi.</title>
        <authorList>
            <person name="Proctor R.H."/>
            <person name="McCormick S.P."/>
            <person name="Kim H.S."/>
            <person name="Cardoza R.E."/>
            <person name="Stanley A.M."/>
            <person name="Lindo L."/>
            <person name="Kelly A."/>
            <person name="Brown D.W."/>
            <person name="Lee T."/>
            <person name="Vaughan M.M."/>
            <person name="Alexander N.J."/>
            <person name="Busman M."/>
            <person name="Gutierrez S."/>
        </authorList>
    </citation>
    <scope>NUCLEOTIDE SEQUENCE [LARGE SCALE GENOMIC DNA]</scope>
    <source>
        <strain evidence="1 2">IBT 40837</strain>
    </source>
</reference>
<proteinExistence type="predicted"/>
<dbReference type="AlphaFoldDB" id="A0A395N7Z1"/>
<sequence length="194" mass="22599">MYGGTLPPEFYLSSAPFPLHSLRGRARLRYICNGLSLPLDTSVFYIQDFLSRNPSIIRYLAFNLVPHPDLIFSEPSQDYEVNVEDPNGRKQNRRMLRAIRQLEWVDQSVSHVAEKSRAGSLEDWDALAAMTKVRQSAILPSVYKKMLEQNLWSTDKKWRKKWQRRAVAKMRQDRPTSLLSIIVMPEDVVEEETF</sequence>
<gene>
    <name evidence="1" type="ORF">TARUN_10470</name>
</gene>
<comment type="caution">
    <text evidence="1">The sequence shown here is derived from an EMBL/GenBank/DDBJ whole genome shotgun (WGS) entry which is preliminary data.</text>
</comment>
<dbReference type="OrthoDB" id="4900210at2759"/>
<keyword evidence="2" id="KW-1185">Reference proteome</keyword>
<dbReference type="EMBL" id="PXOA01001224">
    <property type="protein sequence ID" value="RFU71793.1"/>
    <property type="molecule type" value="Genomic_DNA"/>
</dbReference>
<evidence type="ECO:0000313" key="2">
    <source>
        <dbReference type="Proteomes" id="UP000266272"/>
    </source>
</evidence>
<name>A0A395N7Z1_TRIAR</name>
<accession>A0A395N7Z1</accession>
<organism evidence="1 2">
    <name type="scientific">Trichoderma arundinaceum</name>
    <dbReference type="NCBI Taxonomy" id="490622"/>
    <lineage>
        <taxon>Eukaryota</taxon>
        <taxon>Fungi</taxon>
        <taxon>Dikarya</taxon>
        <taxon>Ascomycota</taxon>
        <taxon>Pezizomycotina</taxon>
        <taxon>Sordariomycetes</taxon>
        <taxon>Hypocreomycetidae</taxon>
        <taxon>Hypocreales</taxon>
        <taxon>Hypocreaceae</taxon>
        <taxon>Trichoderma</taxon>
    </lineage>
</organism>